<keyword evidence="12 20" id="KW-0521">NADP</keyword>
<accession>A0A0C3GLE7</accession>
<dbReference type="GO" id="GO:0006397">
    <property type="term" value="P:mRNA processing"/>
    <property type="evidence" value="ECO:0007669"/>
    <property type="project" value="UniProtKB-KW"/>
</dbReference>
<evidence type="ECO:0000256" key="16">
    <source>
        <dbReference type="ARBA" id="ARBA00048342"/>
    </source>
</evidence>
<feature type="compositionally biased region" description="Basic and acidic residues" evidence="21">
    <location>
        <begin position="35"/>
        <end position="53"/>
    </location>
</feature>
<comment type="catalytic activity">
    <reaction evidence="16">
        <text>a 5,6-dihydrouridine in mRNA + NAD(+) = a uridine in mRNA + NADH + H(+)</text>
        <dbReference type="Rhea" id="RHEA:69851"/>
        <dbReference type="Rhea" id="RHEA-COMP:14658"/>
        <dbReference type="Rhea" id="RHEA-COMP:17789"/>
        <dbReference type="ChEBI" id="CHEBI:15378"/>
        <dbReference type="ChEBI" id="CHEBI:57540"/>
        <dbReference type="ChEBI" id="CHEBI:57945"/>
        <dbReference type="ChEBI" id="CHEBI:65315"/>
        <dbReference type="ChEBI" id="CHEBI:74443"/>
    </reaction>
    <physiologicalReaction direction="right-to-left" evidence="16">
        <dbReference type="Rhea" id="RHEA:69853"/>
    </physiologicalReaction>
</comment>
<keyword evidence="24" id="KW-1185">Reference proteome</keyword>
<dbReference type="GO" id="GO:0106414">
    <property type="term" value="F:mRNA dihydrouridine synthase activity"/>
    <property type="evidence" value="ECO:0007669"/>
    <property type="project" value="RHEA"/>
</dbReference>
<evidence type="ECO:0000313" key="23">
    <source>
        <dbReference type="EMBL" id="KIM92414.1"/>
    </source>
</evidence>
<dbReference type="Proteomes" id="UP000054166">
    <property type="component" value="Unassembled WGS sequence"/>
</dbReference>
<dbReference type="OrthoDB" id="259935at2759"/>
<dbReference type="Gene3D" id="3.20.20.70">
    <property type="entry name" value="Aldolase class I"/>
    <property type="match status" value="1"/>
</dbReference>
<name>A0A0C3GLE7_PILCF</name>
<dbReference type="SUPFAM" id="SSF51395">
    <property type="entry name" value="FMN-linked oxidoreductases"/>
    <property type="match status" value="1"/>
</dbReference>
<keyword evidence="6" id="KW-0507">mRNA processing</keyword>
<keyword evidence="14 20" id="KW-0520">NAD</keyword>
<dbReference type="EMBL" id="KN832970">
    <property type="protein sequence ID" value="KIM92414.1"/>
    <property type="molecule type" value="Genomic_DNA"/>
</dbReference>
<gene>
    <name evidence="23" type="ORF">PILCRDRAFT_810469</name>
</gene>
<keyword evidence="11 19" id="KW-0862">Zinc</keyword>
<proteinExistence type="inferred from homology"/>
<comment type="catalytic activity">
    <reaction evidence="15">
        <text>5,6-dihydrouridine(47) in tRNA + NAD(+) = uridine(47) in tRNA + NADH + H(+)</text>
        <dbReference type="Rhea" id="RHEA:53364"/>
        <dbReference type="Rhea" id="RHEA-COMP:13539"/>
        <dbReference type="Rhea" id="RHEA-COMP:13540"/>
        <dbReference type="ChEBI" id="CHEBI:15378"/>
        <dbReference type="ChEBI" id="CHEBI:57540"/>
        <dbReference type="ChEBI" id="CHEBI:57945"/>
        <dbReference type="ChEBI" id="CHEBI:65315"/>
        <dbReference type="ChEBI" id="CHEBI:74443"/>
        <dbReference type="EC" id="1.3.1.89"/>
    </reaction>
    <physiologicalReaction direction="right-to-left" evidence="15">
        <dbReference type="Rhea" id="RHEA:53366"/>
    </physiologicalReaction>
</comment>
<evidence type="ECO:0000256" key="4">
    <source>
        <dbReference type="ARBA" id="ARBA00022630"/>
    </source>
</evidence>
<evidence type="ECO:0000256" key="12">
    <source>
        <dbReference type="ARBA" id="ARBA00022857"/>
    </source>
</evidence>
<evidence type="ECO:0000256" key="14">
    <source>
        <dbReference type="ARBA" id="ARBA00023027"/>
    </source>
</evidence>
<dbReference type="InterPro" id="IPR018517">
    <property type="entry name" value="tRNA_hU_synthase_CS"/>
</dbReference>
<dbReference type="InterPro" id="IPR013785">
    <property type="entry name" value="Aldolase_TIM"/>
</dbReference>
<feature type="zinc finger region" description="C3H1-type" evidence="19">
    <location>
        <begin position="82"/>
        <end position="110"/>
    </location>
</feature>
<evidence type="ECO:0000256" key="17">
    <source>
        <dbReference type="ARBA" id="ARBA00049447"/>
    </source>
</evidence>
<evidence type="ECO:0000256" key="2">
    <source>
        <dbReference type="ARBA" id="ARBA00012376"/>
    </source>
</evidence>
<dbReference type="PANTHER" id="PTHR45846">
    <property type="entry name" value="TRNA-DIHYDROURIDINE(47) SYNTHASE [NAD(P)(+)]-LIKE"/>
    <property type="match status" value="1"/>
</dbReference>
<evidence type="ECO:0000256" key="7">
    <source>
        <dbReference type="ARBA" id="ARBA00022694"/>
    </source>
</evidence>
<dbReference type="PROSITE" id="PS50103">
    <property type="entry name" value="ZF_C3H1"/>
    <property type="match status" value="2"/>
</dbReference>
<evidence type="ECO:0000256" key="18">
    <source>
        <dbReference type="ARBA" id="ARBA00049513"/>
    </source>
</evidence>
<evidence type="ECO:0000256" key="15">
    <source>
        <dbReference type="ARBA" id="ARBA00048266"/>
    </source>
</evidence>
<evidence type="ECO:0000256" key="6">
    <source>
        <dbReference type="ARBA" id="ARBA00022664"/>
    </source>
</evidence>
<keyword evidence="8 19" id="KW-0479">Metal-binding</keyword>
<dbReference type="Pfam" id="PF01207">
    <property type="entry name" value="Dus"/>
    <property type="match status" value="1"/>
</dbReference>
<dbReference type="InterPro" id="IPR000571">
    <property type="entry name" value="Znf_CCCH"/>
</dbReference>
<dbReference type="GO" id="GO:0050660">
    <property type="term" value="F:flavin adenine dinucleotide binding"/>
    <property type="evidence" value="ECO:0007669"/>
    <property type="project" value="UniProtKB-UniRule"/>
</dbReference>
<dbReference type="FunCoup" id="A0A0C3GLE7">
    <property type="interactions" value="476"/>
</dbReference>
<evidence type="ECO:0000313" key="24">
    <source>
        <dbReference type="Proteomes" id="UP000054166"/>
    </source>
</evidence>
<evidence type="ECO:0000256" key="8">
    <source>
        <dbReference type="ARBA" id="ARBA00022723"/>
    </source>
</evidence>
<evidence type="ECO:0000256" key="20">
    <source>
        <dbReference type="RuleBase" id="RU291113"/>
    </source>
</evidence>
<dbReference type="InterPro" id="IPR035587">
    <property type="entry name" value="DUS-like_FMN-bd"/>
</dbReference>
<dbReference type="PROSITE" id="PS01136">
    <property type="entry name" value="UPF0034"/>
    <property type="match status" value="1"/>
</dbReference>
<comment type="function">
    <text evidence="20">Catalyzes the synthesis of dihydrouridine, a modified base found in the D-loop of most tRNAs. Specifically modifies U47 in cytoplasmic tRNAs.</text>
</comment>
<evidence type="ECO:0000256" key="11">
    <source>
        <dbReference type="ARBA" id="ARBA00022833"/>
    </source>
</evidence>
<keyword evidence="13 20" id="KW-0560">Oxidoreductase</keyword>
<dbReference type="FunFam" id="3.20.20.70:FF:000067">
    <property type="entry name" value="tRNA-dihydrouridine(47) synthase [NAD(P)(+)]"/>
    <property type="match status" value="1"/>
</dbReference>
<feature type="region of interest" description="Disordered" evidence="21">
    <location>
        <begin position="21"/>
        <end position="75"/>
    </location>
</feature>
<reference evidence="24" key="2">
    <citation type="submission" date="2015-01" db="EMBL/GenBank/DDBJ databases">
        <title>Evolutionary Origins and Diversification of the Mycorrhizal Mutualists.</title>
        <authorList>
            <consortium name="DOE Joint Genome Institute"/>
            <consortium name="Mycorrhizal Genomics Consortium"/>
            <person name="Kohler A."/>
            <person name="Kuo A."/>
            <person name="Nagy L.G."/>
            <person name="Floudas D."/>
            <person name="Copeland A."/>
            <person name="Barry K.W."/>
            <person name="Cichocki N."/>
            <person name="Veneault-Fourrey C."/>
            <person name="LaButti K."/>
            <person name="Lindquist E.A."/>
            <person name="Lipzen A."/>
            <person name="Lundell T."/>
            <person name="Morin E."/>
            <person name="Murat C."/>
            <person name="Riley R."/>
            <person name="Ohm R."/>
            <person name="Sun H."/>
            <person name="Tunlid A."/>
            <person name="Henrissat B."/>
            <person name="Grigoriev I.V."/>
            <person name="Hibbett D.S."/>
            <person name="Martin F."/>
        </authorList>
    </citation>
    <scope>NUCLEOTIDE SEQUENCE [LARGE SCALE GENOMIC DNA]</scope>
    <source>
        <strain evidence="24">F 1598</strain>
    </source>
</reference>
<dbReference type="InParanoid" id="A0A0C3GLE7"/>
<organism evidence="23 24">
    <name type="scientific">Piloderma croceum (strain F 1598)</name>
    <dbReference type="NCBI Taxonomy" id="765440"/>
    <lineage>
        <taxon>Eukaryota</taxon>
        <taxon>Fungi</taxon>
        <taxon>Dikarya</taxon>
        <taxon>Basidiomycota</taxon>
        <taxon>Agaricomycotina</taxon>
        <taxon>Agaricomycetes</taxon>
        <taxon>Agaricomycetidae</taxon>
        <taxon>Atheliales</taxon>
        <taxon>Atheliaceae</taxon>
        <taxon>Piloderma</taxon>
    </lineage>
</organism>
<dbReference type="GO" id="GO:0008270">
    <property type="term" value="F:zinc ion binding"/>
    <property type="evidence" value="ECO:0007669"/>
    <property type="project" value="UniProtKB-KW"/>
</dbReference>
<evidence type="ECO:0000256" key="13">
    <source>
        <dbReference type="ARBA" id="ARBA00023002"/>
    </source>
</evidence>
<keyword evidence="4 20" id="KW-0285">Flavoprotein</keyword>
<dbReference type="PANTHER" id="PTHR45846:SF1">
    <property type="entry name" value="TRNA-DIHYDROURIDINE(47) SYNTHASE [NAD(P)(+)]-LIKE"/>
    <property type="match status" value="1"/>
</dbReference>
<dbReference type="STRING" id="765440.A0A0C3GLE7"/>
<keyword evidence="10 19" id="KW-0863">Zinc-finger</keyword>
<comment type="catalytic activity">
    <reaction evidence="17">
        <text>a 5,6-dihydrouridine in mRNA + NADP(+) = a uridine in mRNA + NADPH + H(+)</text>
        <dbReference type="Rhea" id="RHEA:69855"/>
        <dbReference type="Rhea" id="RHEA-COMP:14658"/>
        <dbReference type="Rhea" id="RHEA-COMP:17789"/>
        <dbReference type="ChEBI" id="CHEBI:15378"/>
        <dbReference type="ChEBI" id="CHEBI:57783"/>
        <dbReference type="ChEBI" id="CHEBI:58349"/>
        <dbReference type="ChEBI" id="CHEBI:65315"/>
        <dbReference type="ChEBI" id="CHEBI:74443"/>
    </reaction>
    <physiologicalReaction direction="right-to-left" evidence="17">
        <dbReference type="Rhea" id="RHEA:69857"/>
    </physiologicalReaction>
</comment>
<evidence type="ECO:0000256" key="1">
    <source>
        <dbReference type="ARBA" id="ARBA00001917"/>
    </source>
</evidence>
<feature type="domain" description="C3H1-type" evidence="22">
    <location>
        <begin position="82"/>
        <end position="110"/>
    </location>
</feature>
<dbReference type="GO" id="GO:0003723">
    <property type="term" value="F:RNA binding"/>
    <property type="evidence" value="ECO:0007669"/>
    <property type="project" value="TreeGrafter"/>
</dbReference>
<dbReference type="EC" id="1.3.1.89" evidence="2 20"/>
<dbReference type="HOGENOM" id="CLU_013299_7_0_1"/>
<dbReference type="AlphaFoldDB" id="A0A0C3GLE7"/>
<evidence type="ECO:0000256" key="19">
    <source>
        <dbReference type="PROSITE-ProRule" id="PRU00723"/>
    </source>
</evidence>
<evidence type="ECO:0000256" key="21">
    <source>
        <dbReference type="SAM" id="MobiDB-lite"/>
    </source>
</evidence>
<dbReference type="Pfam" id="PF00642">
    <property type="entry name" value="zf-CCCH"/>
    <property type="match status" value="1"/>
</dbReference>
<comment type="catalytic activity">
    <reaction evidence="18">
        <text>5,6-dihydrouridine(47) in tRNA + NADP(+) = uridine(47) in tRNA + NADPH + H(+)</text>
        <dbReference type="Rhea" id="RHEA:53360"/>
        <dbReference type="Rhea" id="RHEA-COMP:13539"/>
        <dbReference type="Rhea" id="RHEA-COMP:13540"/>
        <dbReference type="ChEBI" id="CHEBI:15378"/>
        <dbReference type="ChEBI" id="CHEBI:57783"/>
        <dbReference type="ChEBI" id="CHEBI:58349"/>
        <dbReference type="ChEBI" id="CHEBI:65315"/>
        <dbReference type="ChEBI" id="CHEBI:74443"/>
        <dbReference type="EC" id="1.3.1.89"/>
    </reaction>
    <physiologicalReaction direction="right-to-left" evidence="18">
        <dbReference type="Rhea" id="RHEA:53362"/>
    </physiologicalReaction>
</comment>
<evidence type="ECO:0000256" key="10">
    <source>
        <dbReference type="ARBA" id="ARBA00022771"/>
    </source>
</evidence>
<evidence type="ECO:0000256" key="5">
    <source>
        <dbReference type="ARBA" id="ARBA00022643"/>
    </source>
</evidence>
<feature type="domain" description="C3H1-type" evidence="22">
    <location>
        <begin position="153"/>
        <end position="182"/>
    </location>
</feature>
<keyword evidence="5 20" id="KW-0288">FMN</keyword>
<comment type="cofactor">
    <cofactor evidence="1 20">
        <name>FMN</name>
        <dbReference type="ChEBI" id="CHEBI:58210"/>
    </cofactor>
</comment>
<dbReference type="Gene3D" id="4.10.1000.10">
    <property type="entry name" value="Zinc finger, CCCH-type"/>
    <property type="match status" value="1"/>
</dbReference>
<evidence type="ECO:0000259" key="22">
    <source>
        <dbReference type="PROSITE" id="PS50103"/>
    </source>
</evidence>
<keyword evidence="9" id="KW-0677">Repeat</keyword>
<dbReference type="GO" id="GO:0102265">
    <property type="term" value="F:tRNA-dihydrouridine47 synthase activity"/>
    <property type="evidence" value="ECO:0007669"/>
    <property type="project" value="UniProtKB-EC"/>
</dbReference>
<reference evidence="23 24" key="1">
    <citation type="submission" date="2014-04" db="EMBL/GenBank/DDBJ databases">
        <authorList>
            <consortium name="DOE Joint Genome Institute"/>
            <person name="Kuo A."/>
            <person name="Tarkka M."/>
            <person name="Buscot F."/>
            <person name="Kohler A."/>
            <person name="Nagy L.G."/>
            <person name="Floudas D."/>
            <person name="Copeland A."/>
            <person name="Barry K.W."/>
            <person name="Cichocki N."/>
            <person name="Veneault-Fourrey C."/>
            <person name="LaButti K."/>
            <person name="Lindquist E.A."/>
            <person name="Lipzen A."/>
            <person name="Lundell T."/>
            <person name="Morin E."/>
            <person name="Murat C."/>
            <person name="Sun H."/>
            <person name="Tunlid A."/>
            <person name="Henrissat B."/>
            <person name="Grigoriev I.V."/>
            <person name="Hibbett D.S."/>
            <person name="Martin F."/>
            <person name="Nordberg H.P."/>
            <person name="Cantor M.N."/>
            <person name="Hua S.X."/>
        </authorList>
    </citation>
    <scope>NUCLEOTIDE SEQUENCE [LARGE SCALE GENOMIC DNA]</scope>
    <source>
        <strain evidence="23 24">F 1598</strain>
    </source>
</reference>
<feature type="zinc finger region" description="C3H1-type" evidence="19">
    <location>
        <begin position="153"/>
        <end position="182"/>
    </location>
</feature>
<sequence>MTETTYPAGTAPVKAEYLLYVEPRPTPDDDVAEGSTKRGDDYRRPDDGSDQRRGGASRNKLTKEEKKAQRGANKGRKFGKVRDDLELCWRIASGSICEFGEECRFTHDIPSYLAAKPKDIQFPSTIDILDSSPFIKSSTGESNETQENGMPVDQSTICPVFAETGECRHGLKCRFLGGHVQKDGSGNLVLIVDEEKKARSAVSAKEVNFVTPDVLRLLRSRKVCHEHFYKHDLNEFQYPSPLADAYLKELQLANNEGGNGSNLHIHSGSGEAGVATVNESMEPMDVLPSMNTSELVSRRIGGDTSLQNDTPDVPVRFSEKKRLNWVGKTYLAPLTTVGNLPFRRLCVDYGADITCGEMGLATSFLAGSKEEWSLVRRHPSESIFGVQLAGSKPATMVPAAEVIAKECAGNVDFVDINCGCPIDLVFRTGSGSALLDAAAKLGKIITGMNRALGDIPVTVKLRTGVKDGRNTAHKLMPRLGSEFGVGCITLHGRTRQQRYTKLADWDYIKHCVEAVRAREADEDLPSVPIFGGGDCYSSHDYWSDVEQSGCDGVMIARGALIKPWIFTEVKERREWDISSRERLDHVKKYAEYGLSHFGTDTAGVNTTRRYLCEALSFQYRYVPIGLLEHLPARLNDRAPAFRGRNDLETLLASDDSRDWVKISEMFLGPAPESWTFTPKHKSNAYDSQG</sequence>
<protein>
    <recommendedName>
        <fullName evidence="3 20">tRNA-dihydrouridine(47) synthase [NAD(P)(+)]</fullName>
        <ecNumber evidence="2 20">1.3.1.89</ecNumber>
    </recommendedName>
    <alternativeName>
        <fullName evidence="20">tRNA-dihydrouridine synthase 3</fullName>
    </alternativeName>
</protein>
<evidence type="ECO:0000256" key="3">
    <source>
        <dbReference type="ARBA" id="ARBA00022143"/>
    </source>
</evidence>
<evidence type="ECO:0000256" key="9">
    <source>
        <dbReference type="ARBA" id="ARBA00022737"/>
    </source>
</evidence>
<dbReference type="CDD" id="cd02801">
    <property type="entry name" value="DUS_like_FMN"/>
    <property type="match status" value="1"/>
</dbReference>
<dbReference type="SMART" id="SM00356">
    <property type="entry name" value="ZnF_C3H1"/>
    <property type="match status" value="2"/>
</dbReference>
<keyword evidence="7 20" id="KW-0819">tRNA processing</keyword>
<comment type="similarity">
    <text evidence="20">Belongs to the dus family. Dus3 subfamily.</text>
</comment>